<proteinExistence type="predicted"/>
<gene>
    <name evidence="2" type="ORF">Mgra_00000390</name>
</gene>
<name>A0A8T0A3G8_9BILA</name>
<feature type="region of interest" description="Disordered" evidence="1">
    <location>
        <begin position="18"/>
        <end position="43"/>
    </location>
</feature>
<accession>A0A8T0A3G8</accession>
<evidence type="ECO:0000313" key="2">
    <source>
        <dbReference type="EMBL" id="KAF7639948.1"/>
    </source>
</evidence>
<dbReference type="Proteomes" id="UP000605970">
    <property type="component" value="Unassembled WGS sequence"/>
</dbReference>
<reference evidence="2" key="1">
    <citation type="journal article" date="2020" name="Ecol. Evol.">
        <title>Genome structure and content of the rice root-knot nematode (Meloidogyne graminicola).</title>
        <authorList>
            <person name="Phan N.T."/>
            <person name="Danchin E.G.J."/>
            <person name="Klopp C."/>
            <person name="Perfus-Barbeoch L."/>
            <person name="Kozlowski D.K."/>
            <person name="Koutsovoulos G.D."/>
            <person name="Lopez-Roques C."/>
            <person name="Bouchez O."/>
            <person name="Zahm M."/>
            <person name="Besnard G."/>
            <person name="Bellafiore S."/>
        </authorList>
    </citation>
    <scope>NUCLEOTIDE SEQUENCE</scope>
    <source>
        <strain evidence="2">VN-18</strain>
    </source>
</reference>
<keyword evidence="3" id="KW-1185">Reference proteome</keyword>
<dbReference type="AlphaFoldDB" id="A0A8T0A3G8"/>
<evidence type="ECO:0000313" key="3">
    <source>
        <dbReference type="Proteomes" id="UP000605970"/>
    </source>
</evidence>
<comment type="caution">
    <text evidence="2">The sequence shown here is derived from an EMBL/GenBank/DDBJ whole genome shotgun (WGS) entry which is preliminary data.</text>
</comment>
<feature type="compositionally biased region" description="Low complexity" evidence="1">
    <location>
        <begin position="18"/>
        <end position="27"/>
    </location>
</feature>
<sequence>MFNFYSKNALRFTRNFTSSQPSFSSASDGHNKHNKSQKEPTKLVHKNTSIIRSEDREIQQFVKRSVKINPRDKFGSLNKKIRMPQTEKVKTEFQPDVWDKGIEVIRYVKEREKTFREKLDDDFSEGRAVQVEEPLYVTFKHALRKDLKIKRLRAERKRDAEEESSS</sequence>
<organism evidence="2 3">
    <name type="scientific">Meloidogyne graminicola</name>
    <dbReference type="NCBI Taxonomy" id="189291"/>
    <lineage>
        <taxon>Eukaryota</taxon>
        <taxon>Metazoa</taxon>
        <taxon>Ecdysozoa</taxon>
        <taxon>Nematoda</taxon>
        <taxon>Chromadorea</taxon>
        <taxon>Rhabditida</taxon>
        <taxon>Tylenchina</taxon>
        <taxon>Tylenchomorpha</taxon>
        <taxon>Tylenchoidea</taxon>
        <taxon>Meloidogynidae</taxon>
        <taxon>Meloidogyninae</taxon>
        <taxon>Meloidogyne</taxon>
    </lineage>
</organism>
<protein>
    <submittedName>
        <fullName evidence="2">Uncharacterized protein</fullName>
    </submittedName>
</protein>
<evidence type="ECO:0000256" key="1">
    <source>
        <dbReference type="SAM" id="MobiDB-lite"/>
    </source>
</evidence>
<dbReference type="OrthoDB" id="5887790at2759"/>
<dbReference type="EMBL" id="JABEBT010000002">
    <property type="protein sequence ID" value="KAF7639948.1"/>
    <property type="molecule type" value="Genomic_DNA"/>
</dbReference>